<keyword evidence="3" id="KW-1185">Reference proteome</keyword>
<evidence type="ECO:0000313" key="2">
    <source>
        <dbReference type="EMBL" id="ORX48195.1"/>
    </source>
</evidence>
<reference evidence="2 3" key="1">
    <citation type="submission" date="2016-08" db="EMBL/GenBank/DDBJ databases">
        <title>A Parts List for Fungal Cellulosomes Revealed by Comparative Genomics.</title>
        <authorList>
            <consortium name="DOE Joint Genome Institute"/>
            <person name="Haitjema C.H."/>
            <person name="Gilmore S.P."/>
            <person name="Henske J.K."/>
            <person name="Solomon K.V."/>
            <person name="De Groot R."/>
            <person name="Kuo A."/>
            <person name="Mondo S.J."/>
            <person name="Salamov A.A."/>
            <person name="Labutti K."/>
            <person name="Zhao Z."/>
            <person name="Chiniquy J."/>
            <person name="Barry K."/>
            <person name="Brewer H.M."/>
            <person name="Purvine S.O."/>
            <person name="Wright A.T."/>
            <person name="Boxma B."/>
            <person name="Van Alen T."/>
            <person name="Hackstein J.H."/>
            <person name="Baker S.E."/>
            <person name="Grigoriev I.V."/>
            <person name="O'Malley M.A."/>
        </authorList>
    </citation>
    <scope>NUCLEOTIDE SEQUENCE [LARGE SCALE GENOMIC DNA]</scope>
    <source>
        <strain evidence="2 3">S4</strain>
    </source>
</reference>
<comment type="caution">
    <text evidence="2">The sequence shown here is derived from an EMBL/GenBank/DDBJ whole genome shotgun (WGS) entry which is preliminary data.</text>
</comment>
<reference evidence="2 3" key="2">
    <citation type="submission" date="2016-08" db="EMBL/GenBank/DDBJ databases">
        <title>Pervasive Adenine N6-methylation of Active Genes in Fungi.</title>
        <authorList>
            <consortium name="DOE Joint Genome Institute"/>
            <person name="Mondo S.J."/>
            <person name="Dannebaum R.O."/>
            <person name="Kuo R.C."/>
            <person name="Labutti K."/>
            <person name="Haridas S."/>
            <person name="Kuo A."/>
            <person name="Salamov A."/>
            <person name="Ahrendt S.R."/>
            <person name="Lipzen A."/>
            <person name="Sullivan W."/>
            <person name="Andreopoulos W.B."/>
            <person name="Clum A."/>
            <person name="Lindquist E."/>
            <person name="Daum C."/>
            <person name="Ramamoorthy G.K."/>
            <person name="Gryganskyi A."/>
            <person name="Culley D."/>
            <person name="Magnuson J.K."/>
            <person name="James T.Y."/>
            <person name="O'Malley M.A."/>
            <person name="Stajich J.E."/>
            <person name="Spatafora J.W."/>
            <person name="Visel A."/>
            <person name="Grigoriev I.V."/>
        </authorList>
    </citation>
    <scope>NUCLEOTIDE SEQUENCE [LARGE SCALE GENOMIC DNA]</scope>
    <source>
        <strain evidence="2 3">S4</strain>
    </source>
</reference>
<sequence length="169" mass="20773">MALFKINKRQFPKMRKCLCCFCFSSKISAYISTIFMMIFITYPLIRNILFHEDSYTLIDQFIQTLIIICLVYLLNGIIKDNIYHMELFKIIFLIYLIYSVILVIFDFFKYFYSNTYLEVMFNQYKEYFKNNDDSYNEEELNEIYYYFVTVSYIEDIEESKKKIDYYRNA</sequence>
<evidence type="ECO:0000313" key="3">
    <source>
        <dbReference type="Proteomes" id="UP000193944"/>
    </source>
</evidence>
<keyword evidence="1" id="KW-0472">Membrane</keyword>
<keyword evidence="1" id="KW-1133">Transmembrane helix</keyword>
<proteinExistence type="predicted"/>
<organism evidence="2 3">
    <name type="scientific">Anaeromyces robustus</name>
    <dbReference type="NCBI Taxonomy" id="1754192"/>
    <lineage>
        <taxon>Eukaryota</taxon>
        <taxon>Fungi</taxon>
        <taxon>Fungi incertae sedis</taxon>
        <taxon>Chytridiomycota</taxon>
        <taxon>Chytridiomycota incertae sedis</taxon>
        <taxon>Neocallimastigomycetes</taxon>
        <taxon>Neocallimastigales</taxon>
        <taxon>Neocallimastigaceae</taxon>
        <taxon>Anaeromyces</taxon>
    </lineage>
</organism>
<dbReference type="Proteomes" id="UP000193944">
    <property type="component" value="Unassembled WGS sequence"/>
</dbReference>
<gene>
    <name evidence="2" type="ORF">BCR32DRAFT_288209</name>
</gene>
<protein>
    <submittedName>
        <fullName evidence="2">Uncharacterized protein</fullName>
    </submittedName>
</protein>
<feature type="transmembrane region" description="Helical" evidence="1">
    <location>
        <begin position="57"/>
        <end position="78"/>
    </location>
</feature>
<keyword evidence="1" id="KW-0812">Transmembrane</keyword>
<accession>A0A1Y1V783</accession>
<feature type="transmembrane region" description="Helical" evidence="1">
    <location>
        <begin position="90"/>
        <end position="112"/>
    </location>
</feature>
<feature type="transmembrane region" description="Helical" evidence="1">
    <location>
        <begin position="21"/>
        <end position="45"/>
    </location>
</feature>
<name>A0A1Y1V783_9FUNG</name>
<evidence type="ECO:0000256" key="1">
    <source>
        <dbReference type="SAM" id="Phobius"/>
    </source>
</evidence>
<dbReference type="AlphaFoldDB" id="A0A1Y1V783"/>
<dbReference type="EMBL" id="MCFG01000751">
    <property type="protein sequence ID" value="ORX48195.1"/>
    <property type="molecule type" value="Genomic_DNA"/>
</dbReference>